<dbReference type="AlphaFoldDB" id="A0A8X6GNE1"/>
<accession>A0A8X6GNE1</accession>
<keyword evidence="1" id="KW-1133">Transmembrane helix</keyword>
<sequence>MAMWQQSNDHSIRPRFSPTKVFSGVHFRTELYYLVQKNNENCDFVRQCPFKLLVIFLLMLFKFMLMTAKVIKTILVVESTLRPLLLLSISNTRIRTLVLSSEQN</sequence>
<comment type="caution">
    <text evidence="2">The sequence shown here is derived from an EMBL/GenBank/DDBJ whole genome shotgun (WGS) entry which is preliminary data.</text>
</comment>
<reference evidence="2" key="1">
    <citation type="submission" date="2020-07" db="EMBL/GenBank/DDBJ databases">
        <title>Multicomponent nature underlies the extraordinary mechanical properties of spider dragline silk.</title>
        <authorList>
            <person name="Kono N."/>
            <person name="Nakamura H."/>
            <person name="Mori M."/>
            <person name="Yoshida Y."/>
            <person name="Ohtoshi R."/>
            <person name="Malay A.D."/>
            <person name="Moran D.A.P."/>
            <person name="Tomita M."/>
            <person name="Numata K."/>
            <person name="Arakawa K."/>
        </authorList>
    </citation>
    <scope>NUCLEOTIDE SEQUENCE</scope>
</reference>
<proteinExistence type="predicted"/>
<evidence type="ECO:0000256" key="1">
    <source>
        <dbReference type="SAM" id="Phobius"/>
    </source>
</evidence>
<keyword evidence="3" id="KW-1185">Reference proteome</keyword>
<dbReference type="EMBL" id="BMAO01020886">
    <property type="protein sequence ID" value="GFQ70539.1"/>
    <property type="molecule type" value="Genomic_DNA"/>
</dbReference>
<keyword evidence="1" id="KW-0472">Membrane</keyword>
<evidence type="ECO:0000313" key="3">
    <source>
        <dbReference type="Proteomes" id="UP000887116"/>
    </source>
</evidence>
<gene>
    <name evidence="2" type="ORF">TNCT_613081</name>
</gene>
<evidence type="ECO:0000313" key="2">
    <source>
        <dbReference type="EMBL" id="GFQ70539.1"/>
    </source>
</evidence>
<feature type="transmembrane region" description="Helical" evidence="1">
    <location>
        <begin position="44"/>
        <end position="65"/>
    </location>
</feature>
<keyword evidence="1" id="KW-0812">Transmembrane</keyword>
<protein>
    <submittedName>
        <fullName evidence="2">Uncharacterized protein</fullName>
    </submittedName>
</protein>
<dbReference type="Proteomes" id="UP000887116">
    <property type="component" value="Unassembled WGS sequence"/>
</dbReference>
<name>A0A8X6GNE1_TRICU</name>
<organism evidence="2 3">
    <name type="scientific">Trichonephila clavata</name>
    <name type="common">Joro spider</name>
    <name type="synonym">Nephila clavata</name>
    <dbReference type="NCBI Taxonomy" id="2740835"/>
    <lineage>
        <taxon>Eukaryota</taxon>
        <taxon>Metazoa</taxon>
        <taxon>Ecdysozoa</taxon>
        <taxon>Arthropoda</taxon>
        <taxon>Chelicerata</taxon>
        <taxon>Arachnida</taxon>
        <taxon>Araneae</taxon>
        <taxon>Araneomorphae</taxon>
        <taxon>Entelegynae</taxon>
        <taxon>Araneoidea</taxon>
        <taxon>Nephilidae</taxon>
        <taxon>Trichonephila</taxon>
    </lineage>
</organism>